<evidence type="ECO:0000313" key="1">
    <source>
        <dbReference type="EMBL" id="VDM85394.1"/>
    </source>
</evidence>
<keyword evidence="2" id="KW-1185">Reference proteome</keyword>
<dbReference type="AlphaFoldDB" id="A0A3P7K249"/>
<proteinExistence type="predicted"/>
<dbReference type="EMBL" id="UYYB01139903">
    <property type="protein sequence ID" value="VDM85394.1"/>
    <property type="molecule type" value="Genomic_DNA"/>
</dbReference>
<reference evidence="1 2" key="1">
    <citation type="submission" date="2018-11" db="EMBL/GenBank/DDBJ databases">
        <authorList>
            <consortium name="Pathogen Informatics"/>
        </authorList>
    </citation>
    <scope>NUCLEOTIDE SEQUENCE [LARGE SCALE GENOMIC DNA]</scope>
</reference>
<sequence>MSFDYWQQEEEYEEAEPSYTIHDVPSKIYKVQRSAFGQC</sequence>
<gene>
    <name evidence="1" type="ORF">SVUK_LOCUS20392</name>
</gene>
<protein>
    <submittedName>
        <fullName evidence="1">Uncharacterized protein</fullName>
    </submittedName>
</protein>
<dbReference type="Proteomes" id="UP000270094">
    <property type="component" value="Unassembled WGS sequence"/>
</dbReference>
<name>A0A3P7K249_STRVU</name>
<evidence type="ECO:0000313" key="2">
    <source>
        <dbReference type="Proteomes" id="UP000270094"/>
    </source>
</evidence>
<accession>A0A3P7K249</accession>
<organism evidence="1 2">
    <name type="scientific">Strongylus vulgaris</name>
    <name type="common">Blood worm</name>
    <dbReference type="NCBI Taxonomy" id="40348"/>
    <lineage>
        <taxon>Eukaryota</taxon>
        <taxon>Metazoa</taxon>
        <taxon>Ecdysozoa</taxon>
        <taxon>Nematoda</taxon>
        <taxon>Chromadorea</taxon>
        <taxon>Rhabditida</taxon>
        <taxon>Rhabditina</taxon>
        <taxon>Rhabditomorpha</taxon>
        <taxon>Strongyloidea</taxon>
        <taxon>Strongylidae</taxon>
        <taxon>Strongylus</taxon>
    </lineage>
</organism>